<evidence type="ECO:0000313" key="4">
    <source>
        <dbReference type="Proteomes" id="UP000001699"/>
    </source>
</evidence>
<dbReference type="HOGENOM" id="CLU_2276843_0_0_1"/>
<protein>
    <submittedName>
        <fullName evidence="3">Uncharacterized protein</fullName>
    </submittedName>
</protein>
<dbReference type="AlphaFoldDB" id="B0Y8N8"/>
<sequence>MQVKSESSVPVMGNLKTVNATVDEVFDLSRAGTPSSQDESAREDAAPSVQPNFTSLLPQLTLEEKVGLLSGTDFVHSSGVSRLNIPPLKLTWLPRSSSSSTR</sequence>
<name>B0Y8N8_ASPFC</name>
<dbReference type="Proteomes" id="UP000001699">
    <property type="component" value="Unassembled WGS sequence"/>
</dbReference>
<evidence type="ECO:0000256" key="2">
    <source>
        <dbReference type="SAM" id="MobiDB-lite"/>
    </source>
</evidence>
<feature type="region of interest" description="Disordered" evidence="2">
    <location>
        <begin position="28"/>
        <end position="50"/>
    </location>
</feature>
<dbReference type="Gene3D" id="3.20.20.300">
    <property type="entry name" value="Glycoside hydrolase, family 3, N-terminal domain"/>
    <property type="match status" value="1"/>
</dbReference>
<keyword evidence="4" id="KW-1185">Reference proteome</keyword>
<gene>
    <name evidence="3" type="ORF">AFUB_078000</name>
</gene>
<organism evidence="3 4">
    <name type="scientific">Aspergillus fumigatus (strain CBS 144.89 / FGSC A1163 / CEA10)</name>
    <name type="common">Neosartorya fumigata</name>
    <dbReference type="NCBI Taxonomy" id="451804"/>
    <lineage>
        <taxon>Eukaryota</taxon>
        <taxon>Fungi</taxon>
        <taxon>Dikarya</taxon>
        <taxon>Ascomycota</taxon>
        <taxon>Pezizomycotina</taxon>
        <taxon>Eurotiomycetes</taxon>
        <taxon>Eurotiomycetidae</taxon>
        <taxon>Eurotiales</taxon>
        <taxon>Aspergillaceae</taxon>
        <taxon>Aspergillus</taxon>
        <taxon>Aspergillus subgen. Fumigati</taxon>
    </lineage>
</organism>
<reference evidence="3 4" key="1">
    <citation type="journal article" date="2008" name="PLoS Genet.">
        <title>Genomic islands in the pathogenic filamentous fungus Aspergillus fumigatus.</title>
        <authorList>
            <person name="Fedorova N.D."/>
            <person name="Khaldi N."/>
            <person name="Joardar V.S."/>
            <person name="Maiti R."/>
            <person name="Amedeo P."/>
            <person name="Anderson M.J."/>
            <person name="Crabtree J."/>
            <person name="Silva J.C."/>
            <person name="Badger J.H."/>
            <person name="Albarraq A."/>
            <person name="Angiuoli S."/>
            <person name="Bussey H."/>
            <person name="Bowyer P."/>
            <person name="Cotty P.J."/>
            <person name="Dyer P.S."/>
            <person name="Egan A."/>
            <person name="Galens K."/>
            <person name="Fraser-Liggett C.M."/>
            <person name="Haas B.J."/>
            <person name="Inman J.M."/>
            <person name="Kent R."/>
            <person name="Lemieux S."/>
            <person name="Malavazi I."/>
            <person name="Orvis J."/>
            <person name="Roemer T."/>
            <person name="Ronning C.M."/>
            <person name="Sundaram J.P."/>
            <person name="Sutton G."/>
            <person name="Turner G."/>
            <person name="Venter J.C."/>
            <person name="White O.R."/>
            <person name="Whitty B.R."/>
            <person name="Youngman P."/>
            <person name="Wolfe K.H."/>
            <person name="Goldman G.H."/>
            <person name="Wortman J.R."/>
            <person name="Jiang B."/>
            <person name="Denning D.W."/>
            <person name="Nierman W.C."/>
        </authorList>
    </citation>
    <scope>NUCLEOTIDE SEQUENCE [LARGE SCALE GENOMIC DNA]</scope>
    <source>
        <strain evidence="4">CBS 144.89 / FGSC A1163 / CEA10</strain>
    </source>
</reference>
<dbReference type="GO" id="GO:0004553">
    <property type="term" value="F:hydrolase activity, hydrolyzing O-glycosyl compounds"/>
    <property type="evidence" value="ECO:0007669"/>
    <property type="project" value="InterPro"/>
</dbReference>
<dbReference type="EMBL" id="DS499599">
    <property type="protein sequence ID" value="EDP49769.1"/>
    <property type="molecule type" value="Genomic_DNA"/>
</dbReference>
<accession>B0Y8N8</accession>
<proteinExistence type="predicted"/>
<evidence type="ECO:0000256" key="1">
    <source>
        <dbReference type="ARBA" id="ARBA00023277"/>
    </source>
</evidence>
<dbReference type="GO" id="GO:0005975">
    <property type="term" value="P:carbohydrate metabolic process"/>
    <property type="evidence" value="ECO:0007669"/>
    <property type="project" value="InterPro"/>
</dbReference>
<keyword evidence="1" id="KW-0119">Carbohydrate metabolism</keyword>
<dbReference type="InterPro" id="IPR036962">
    <property type="entry name" value="Glyco_hydro_3_N_sf"/>
</dbReference>
<evidence type="ECO:0000313" key="3">
    <source>
        <dbReference type="EMBL" id="EDP49769.1"/>
    </source>
</evidence>